<dbReference type="GO" id="GO:0008725">
    <property type="term" value="F:DNA-3-methyladenine glycosylase activity"/>
    <property type="evidence" value="ECO:0007669"/>
    <property type="project" value="UniProtKB-EC"/>
</dbReference>
<protein>
    <submittedName>
        <fullName evidence="3">DNA-3-methyladenine glycosylase</fullName>
        <ecNumber evidence="3">3.2.2.20</ecNumber>
    </submittedName>
</protein>
<dbReference type="Proteomes" id="UP000071927">
    <property type="component" value="Unassembled WGS sequence"/>
</dbReference>
<proteinExistence type="predicted"/>
<evidence type="ECO:0000256" key="1">
    <source>
        <dbReference type="PIRSR" id="PIRSR605019-1"/>
    </source>
</evidence>
<comment type="caution">
    <text evidence="3">The sequence shown here is derived from an EMBL/GenBank/DDBJ whole genome shotgun (WGS) entry which is preliminary data.</text>
</comment>
<evidence type="ECO:0000313" key="4">
    <source>
        <dbReference type="Proteomes" id="UP000071927"/>
    </source>
</evidence>
<gene>
    <name evidence="3" type="ORF">SGADD03_01593</name>
</gene>
<feature type="binding site" evidence="1">
    <location>
        <position position="45"/>
    </location>
    <ligand>
        <name>Zn(2+)</name>
        <dbReference type="ChEBI" id="CHEBI:29105"/>
    </ligand>
</feature>
<keyword evidence="1" id="KW-0862">Zinc</keyword>
<dbReference type="InterPro" id="IPR005019">
    <property type="entry name" value="Adenine_glyco"/>
</dbReference>
<keyword evidence="2" id="KW-0472">Membrane</keyword>
<dbReference type="PATRIC" id="fig|315405.12.peg.1876"/>
<evidence type="ECO:0000256" key="2">
    <source>
        <dbReference type="SAM" id="Phobius"/>
    </source>
</evidence>
<keyword evidence="2" id="KW-1133">Transmembrane helix</keyword>
<dbReference type="PANTHER" id="PTHR31116">
    <property type="entry name" value="OS04G0501200 PROTEIN"/>
    <property type="match status" value="1"/>
</dbReference>
<keyword evidence="3" id="KW-0378">Hydrolase</keyword>
<dbReference type="EMBL" id="LQXV01000286">
    <property type="protein sequence ID" value="KXU05890.1"/>
    <property type="molecule type" value="Genomic_DNA"/>
</dbReference>
<dbReference type="AlphaFoldDB" id="A0A139QTI3"/>
<dbReference type="Pfam" id="PF03352">
    <property type="entry name" value="Adenine_glyco"/>
    <property type="match status" value="1"/>
</dbReference>
<sequence>MPTVSDLSERLSKDMKKRGIGFVGPVITYSFLQAVGIVNDHLVNCDYR</sequence>
<name>A0A139QTI3_9STRE</name>
<dbReference type="PANTHER" id="PTHR31116:SF29">
    <property type="entry name" value="DNA GLYCOSYLASE SUPERFAMILY PROTEIN"/>
    <property type="match status" value="1"/>
</dbReference>
<dbReference type="GO" id="GO:0006284">
    <property type="term" value="P:base-excision repair"/>
    <property type="evidence" value="ECO:0007669"/>
    <property type="project" value="InterPro"/>
</dbReference>
<accession>A0A139QTI3</accession>
<dbReference type="EC" id="3.2.2.20" evidence="3"/>
<keyword evidence="2" id="KW-0812">Transmembrane</keyword>
<evidence type="ECO:0000313" key="3">
    <source>
        <dbReference type="EMBL" id="KXU05890.1"/>
    </source>
</evidence>
<dbReference type="Gene3D" id="1.10.340.30">
    <property type="entry name" value="Hypothetical protein, domain 2"/>
    <property type="match status" value="1"/>
</dbReference>
<keyword evidence="3" id="KW-0326">Glycosidase</keyword>
<dbReference type="SUPFAM" id="SSF48150">
    <property type="entry name" value="DNA-glycosylase"/>
    <property type="match status" value="1"/>
</dbReference>
<keyword evidence="1" id="KW-0479">Metal-binding</keyword>
<feature type="binding site" evidence="1">
    <location>
        <position position="41"/>
    </location>
    <ligand>
        <name>Zn(2+)</name>
        <dbReference type="ChEBI" id="CHEBI:29105"/>
    </ligand>
</feature>
<dbReference type="InterPro" id="IPR011257">
    <property type="entry name" value="DNA_glycosylase"/>
</dbReference>
<dbReference type="GO" id="GO:0046872">
    <property type="term" value="F:metal ion binding"/>
    <property type="evidence" value="ECO:0007669"/>
    <property type="project" value="UniProtKB-KW"/>
</dbReference>
<reference evidence="3 4" key="1">
    <citation type="submission" date="2016-01" db="EMBL/GenBank/DDBJ databases">
        <title>Highly variable Streptococcus oralis are common among viridans streptococci isolated from primates.</title>
        <authorList>
            <person name="Denapaite D."/>
            <person name="Rieger M."/>
            <person name="Koendgen S."/>
            <person name="Brueckner R."/>
            <person name="Ochigava I."/>
            <person name="Kappeler P."/>
            <person name="Maetz-Rensing K."/>
            <person name="Leendertz F."/>
            <person name="Hakenbeck R."/>
        </authorList>
    </citation>
    <scope>NUCLEOTIDE SEQUENCE [LARGE SCALE GENOMIC DNA]</scope>
    <source>
        <strain evidence="3 4">DD03</strain>
    </source>
</reference>
<organism evidence="3 4">
    <name type="scientific">Streptococcus gallolyticus</name>
    <dbReference type="NCBI Taxonomy" id="315405"/>
    <lineage>
        <taxon>Bacteria</taxon>
        <taxon>Bacillati</taxon>
        <taxon>Bacillota</taxon>
        <taxon>Bacilli</taxon>
        <taxon>Lactobacillales</taxon>
        <taxon>Streptococcaceae</taxon>
        <taxon>Streptococcus</taxon>
    </lineage>
</organism>
<feature type="transmembrane region" description="Helical" evidence="2">
    <location>
        <begin position="20"/>
        <end position="38"/>
    </location>
</feature>